<dbReference type="OrthoDB" id="9804312at2"/>
<dbReference type="InterPro" id="IPR041698">
    <property type="entry name" value="Methyltransf_25"/>
</dbReference>
<keyword evidence="1 3" id="KW-0808">Transferase</keyword>
<proteinExistence type="predicted"/>
<dbReference type="EMBL" id="LMTZ01000035">
    <property type="protein sequence ID" value="KST69066.1"/>
    <property type="molecule type" value="Genomic_DNA"/>
</dbReference>
<keyword evidence="3" id="KW-0489">Methyltransferase</keyword>
<dbReference type="AlphaFoldDB" id="A0A0V7ZES8"/>
<dbReference type="Gene3D" id="3.40.50.150">
    <property type="entry name" value="Vaccinia Virus protein VP39"/>
    <property type="match status" value="1"/>
</dbReference>
<name>A0A0V7ZES8_9CYAN</name>
<evidence type="ECO:0000259" key="2">
    <source>
        <dbReference type="Pfam" id="PF13649"/>
    </source>
</evidence>
<dbReference type="EMBL" id="LMTZ01000144">
    <property type="protein sequence ID" value="KST63076.1"/>
    <property type="molecule type" value="Genomic_DNA"/>
</dbReference>
<evidence type="ECO:0000313" key="5">
    <source>
        <dbReference type="Proteomes" id="UP000053372"/>
    </source>
</evidence>
<keyword evidence="5" id="KW-1185">Reference proteome</keyword>
<dbReference type="PANTHER" id="PTHR43861">
    <property type="entry name" value="TRANS-ACONITATE 2-METHYLTRANSFERASE-RELATED"/>
    <property type="match status" value="1"/>
</dbReference>
<dbReference type="Gene3D" id="2.20.25.110">
    <property type="entry name" value="S-adenosyl-L-methionine-dependent methyltransferases"/>
    <property type="match status" value="1"/>
</dbReference>
<dbReference type="InterPro" id="IPR029063">
    <property type="entry name" value="SAM-dependent_MTases_sf"/>
</dbReference>
<comment type="caution">
    <text evidence="3">The sequence shown here is derived from an EMBL/GenBank/DDBJ whole genome shotgun (WGS) entry which is preliminary data.</text>
</comment>
<dbReference type="GO" id="GO:0032259">
    <property type="term" value="P:methylation"/>
    <property type="evidence" value="ECO:0007669"/>
    <property type="project" value="UniProtKB-KW"/>
</dbReference>
<evidence type="ECO:0000256" key="1">
    <source>
        <dbReference type="ARBA" id="ARBA00022679"/>
    </source>
</evidence>
<reference evidence="3 5" key="1">
    <citation type="journal article" date="2015" name="Genome Announc.">
        <title>Draft Genome of the Euendolithic (true boring) Cyanobacterium Mastigocoleus testarum strain BC008.</title>
        <authorList>
            <person name="Guida B.S."/>
            <person name="Garcia-Pichel F."/>
        </authorList>
    </citation>
    <scope>NUCLEOTIDE SEQUENCE [LARGE SCALE GENOMIC DNA]</scope>
    <source>
        <strain evidence="3 5">BC008</strain>
    </source>
</reference>
<dbReference type="CDD" id="cd02440">
    <property type="entry name" value="AdoMet_MTases"/>
    <property type="match status" value="1"/>
</dbReference>
<dbReference type="Pfam" id="PF13649">
    <property type="entry name" value="Methyltransf_25"/>
    <property type="match status" value="1"/>
</dbReference>
<protein>
    <submittedName>
        <fullName evidence="3">Methyltransferase type 11</fullName>
    </submittedName>
</protein>
<evidence type="ECO:0000313" key="4">
    <source>
        <dbReference type="EMBL" id="KST69066.1"/>
    </source>
</evidence>
<gene>
    <name evidence="3" type="ORF">BC008_12260</name>
    <name evidence="4" type="ORF">BC008_34640</name>
</gene>
<dbReference type="Proteomes" id="UP000053372">
    <property type="component" value="Unassembled WGS sequence"/>
</dbReference>
<dbReference type="GO" id="GO:0008168">
    <property type="term" value="F:methyltransferase activity"/>
    <property type="evidence" value="ECO:0007669"/>
    <property type="project" value="UniProtKB-KW"/>
</dbReference>
<evidence type="ECO:0000313" key="3">
    <source>
        <dbReference type="EMBL" id="KST63076.1"/>
    </source>
</evidence>
<accession>A0A0V7ZES8</accession>
<sequence length="248" mass="27864">MTNFYREDLAYIHDVGFRDYALNCAPGILDILNQNKVCKSLVVDLGCGSGLLAKELIQADYQVLGIDISESMINIARQRVPDANFVVASLFDVEIPPCNAVTSIGECLNYLFDPNNNHQKLAEFFSCIYNALLPGGILIFDILEPGQLSQGNPSRNFTEGGDWIVLVEKEEDLKHKILTRRITTFRQVGEYYRRDDEIHRAQLYKASDIAEKLKKVGFQVQISDSFGRYNLSKGHAAFVAHKTVVPES</sequence>
<organism evidence="3 5">
    <name type="scientific">Mastigocoleus testarum BC008</name>
    <dbReference type="NCBI Taxonomy" id="371196"/>
    <lineage>
        <taxon>Bacteria</taxon>
        <taxon>Bacillati</taxon>
        <taxon>Cyanobacteriota</taxon>
        <taxon>Cyanophyceae</taxon>
        <taxon>Nostocales</taxon>
        <taxon>Hapalosiphonaceae</taxon>
        <taxon>Mastigocoleus</taxon>
    </lineage>
</organism>
<dbReference type="RefSeq" id="WP_027843569.1">
    <property type="nucleotide sequence ID" value="NZ_LMTZ01000035.1"/>
</dbReference>
<feature type="domain" description="Methyltransferase" evidence="2">
    <location>
        <begin position="42"/>
        <end position="136"/>
    </location>
</feature>
<dbReference type="SUPFAM" id="SSF53335">
    <property type="entry name" value="S-adenosyl-L-methionine-dependent methyltransferases"/>
    <property type="match status" value="1"/>
</dbReference>